<comment type="caution">
    <text evidence="2">The sequence shown here is derived from an EMBL/GenBank/DDBJ whole genome shotgun (WGS) entry which is preliminary data.</text>
</comment>
<keyword evidence="1" id="KW-1133">Transmembrane helix</keyword>
<gene>
    <name evidence="2" type="ORF">GC101_08465</name>
</gene>
<evidence type="ECO:0000256" key="1">
    <source>
        <dbReference type="SAM" id="Phobius"/>
    </source>
</evidence>
<reference evidence="2 3" key="1">
    <citation type="submission" date="2019-10" db="EMBL/GenBank/DDBJ databases">
        <title>Description of Paenibacillus terricola sp. nov.</title>
        <authorList>
            <person name="Carlier A."/>
            <person name="Qi S."/>
        </authorList>
    </citation>
    <scope>NUCLEOTIDE SEQUENCE [LARGE SCALE GENOMIC DNA]</scope>
    <source>
        <strain evidence="2 3">LMG 31459</strain>
    </source>
</reference>
<keyword evidence="1" id="KW-0812">Transmembrane</keyword>
<accession>A0ABX1YGP7</accession>
<evidence type="ECO:0000313" key="3">
    <source>
        <dbReference type="Proteomes" id="UP000596857"/>
    </source>
</evidence>
<protein>
    <submittedName>
        <fullName evidence="2">Uncharacterized protein</fullName>
    </submittedName>
</protein>
<feature type="transmembrane region" description="Helical" evidence="1">
    <location>
        <begin position="36"/>
        <end position="62"/>
    </location>
</feature>
<dbReference type="Proteomes" id="UP000596857">
    <property type="component" value="Unassembled WGS sequence"/>
</dbReference>
<keyword evidence="3" id="KW-1185">Reference proteome</keyword>
<sequence length="176" mass="20405">MRNQLLISLTAAGLLVTYFLTSGMHKQRWPNRPVILLIHLLLGVLFYLLFGMLLMGKLIVTYNLNMTNQFDILYFVYGQDRAVVYALLLIVVVLYFVIGKLLMRPFYSWYALSRYKASKVSIKLTGGEIITGVHLLRDSDREFLLVSDSLNPLEAVKTYKINREKIEYMERDGSER</sequence>
<proteinExistence type="predicted"/>
<evidence type="ECO:0000313" key="2">
    <source>
        <dbReference type="EMBL" id="NOU78919.1"/>
    </source>
</evidence>
<dbReference type="EMBL" id="WHOB01000021">
    <property type="protein sequence ID" value="NOU78919.1"/>
    <property type="molecule type" value="Genomic_DNA"/>
</dbReference>
<feature type="transmembrane region" description="Helical" evidence="1">
    <location>
        <begin position="82"/>
        <end position="103"/>
    </location>
</feature>
<organism evidence="2 3">
    <name type="scientific">Paenibacillus phytohabitans</name>
    <dbReference type="NCBI Taxonomy" id="2654978"/>
    <lineage>
        <taxon>Bacteria</taxon>
        <taxon>Bacillati</taxon>
        <taxon>Bacillota</taxon>
        <taxon>Bacilli</taxon>
        <taxon>Bacillales</taxon>
        <taxon>Paenibacillaceae</taxon>
        <taxon>Paenibacillus</taxon>
    </lineage>
</organism>
<feature type="transmembrane region" description="Helical" evidence="1">
    <location>
        <begin position="6"/>
        <end position="24"/>
    </location>
</feature>
<keyword evidence="1" id="KW-0472">Membrane</keyword>
<name>A0ABX1YGP7_9BACL</name>